<gene>
    <name evidence="1" type="ORF">SACU0126_LOCUS33426</name>
</gene>
<reference evidence="1" key="1">
    <citation type="submission" date="2021-01" db="EMBL/GenBank/DDBJ databases">
        <authorList>
            <person name="Corre E."/>
            <person name="Pelletier E."/>
            <person name="Niang G."/>
            <person name="Scheremetjew M."/>
            <person name="Finn R."/>
            <person name="Kale V."/>
            <person name="Holt S."/>
            <person name="Cochrane G."/>
            <person name="Meng A."/>
            <person name="Brown T."/>
            <person name="Cohen L."/>
        </authorList>
    </citation>
    <scope>NUCLEOTIDE SEQUENCE</scope>
    <source>
        <strain evidence="1">SPMC142</strain>
    </source>
</reference>
<protein>
    <submittedName>
        <fullName evidence="1">Uncharacterized protein</fullName>
    </submittedName>
</protein>
<accession>A0A7S3U450</accession>
<dbReference type="AlphaFoldDB" id="A0A7S3U450"/>
<dbReference type="EMBL" id="HBIQ01105357">
    <property type="protein sequence ID" value="CAE0600877.1"/>
    <property type="molecule type" value="Transcribed_RNA"/>
</dbReference>
<proteinExistence type="predicted"/>
<organism evidence="1">
    <name type="scientific">Strombidinopsis acuminata</name>
    <dbReference type="NCBI Taxonomy" id="141414"/>
    <lineage>
        <taxon>Eukaryota</taxon>
        <taxon>Sar</taxon>
        <taxon>Alveolata</taxon>
        <taxon>Ciliophora</taxon>
        <taxon>Intramacronucleata</taxon>
        <taxon>Spirotrichea</taxon>
        <taxon>Choreotrichia</taxon>
        <taxon>Choreotrichida</taxon>
        <taxon>Strombidinopsidae</taxon>
        <taxon>Strombidinopsis</taxon>
    </lineage>
</organism>
<name>A0A7S3U450_9SPIT</name>
<sequence>MNRLAQEEFLRSCSRYANVAHAALSTLEQMESTLMDYHTASSFTLRHGILLNKHQLESAFLVFPANETLVDMKAFLESIKAEEPTPGTIYSSHRPESPHKSHLALSGISTSDATKIARPFPKHWGSPPNTSLKGADGAVRELPGGYGMGNAAMYKWVEQHMHRDSFAQCDEQGKQPYPFGNYSLGCSPGL</sequence>
<evidence type="ECO:0000313" key="1">
    <source>
        <dbReference type="EMBL" id="CAE0600877.1"/>
    </source>
</evidence>